<evidence type="ECO:0000256" key="2">
    <source>
        <dbReference type="ARBA" id="ARBA00022485"/>
    </source>
</evidence>
<keyword evidence="3" id="KW-0949">S-adenosyl-L-methionine</keyword>
<dbReference type="InterPro" id="IPR050377">
    <property type="entry name" value="Radical_SAM_PqqE_MftC-like"/>
</dbReference>
<evidence type="ECO:0000256" key="4">
    <source>
        <dbReference type="ARBA" id="ARBA00022723"/>
    </source>
</evidence>
<feature type="domain" description="Radical SAM core" evidence="7">
    <location>
        <begin position="175"/>
        <end position="320"/>
    </location>
</feature>
<gene>
    <name evidence="9" type="ORF">GM415_03885</name>
</gene>
<dbReference type="InterPro" id="IPR023885">
    <property type="entry name" value="4Fe4S-binding_SPASM_dom"/>
</dbReference>
<evidence type="ECO:0000256" key="6">
    <source>
        <dbReference type="ARBA" id="ARBA00023014"/>
    </source>
</evidence>
<keyword evidence="10" id="KW-1185">Reference proteome</keyword>
<keyword evidence="6" id="KW-0411">Iron-sulfur</keyword>
<keyword evidence="2" id="KW-0004">4Fe-4S</keyword>
<keyword evidence="4" id="KW-0479">Metal-binding</keyword>
<dbReference type="InterPro" id="IPR058240">
    <property type="entry name" value="rSAM_sf"/>
</dbReference>
<feature type="domain" description="4Fe4S-binding SPASM" evidence="8">
    <location>
        <begin position="397"/>
        <end position="457"/>
    </location>
</feature>
<evidence type="ECO:0000256" key="1">
    <source>
        <dbReference type="ARBA" id="ARBA00001966"/>
    </source>
</evidence>
<dbReference type="PROSITE" id="PS01305">
    <property type="entry name" value="MOAA_NIFB_PQQE"/>
    <property type="match status" value="1"/>
</dbReference>
<dbReference type="GO" id="GO:0046872">
    <property type="term" value="F:metal ion binding"/>
    <property type="evidence" value="ECO:0007669"/>
    <property type="project" value="UniProtKB-KW"/>
</dbReference>
<dbReference type="InterPro" id="IPR013785">
    <property type="entry name" value="Aldolase_TIM"/>
</dbReference>
<dbReference type="InterPro" id="IPR007197">
    <property type="entry name" value="rSAM"/>
</dbReference>
<dbReference type="Proteomes" id="UP000428328">
    <property type="component" value="Chromosome"/>
</dbReference>
<evidence type="ECO:0000313" key="9">
    <source>
        <dbReference type="EMBL" id="QGY39294.1"/>
    </source>
</evidence>
<dbReference type="Pfam" id="PF13186">
    <property type="entry name" value="SPASM"/>
    <property type="match status" value="1"/>
</dbReference>
<name>A0A6I6JNU7_9BACT</name>
<dbReference type="SFLD" id="SFLDS00029">
    <property type="entry name" value="Radical_SAM"/>
    <property type="match status" value="1"/>
</dbReference>
<dbReference type="EMBL" id="CP046400">
    <property type="protein sequence ID" value="QGY39294.1"/>
    <property type="molecule type" value="Genomic_DNA"/>
</dbReference>
<dbReference type="SFLD" id="SFLDG01387">
    <property type="entry name" value="BtrN-like_SPASM_domain_contain"/>
    <property type="match status" value="1"/>
</dbReference>
<reference evidence="9 10" key="1">
    <citation type="submission" date="2019-11" db="EMBL/GenBank/DDBJ databases">
        <authorList>
            <person name="Zheng R.K."/>
            <person name="Sun C.M."/>
        </authorList>
    </citation>
    <scope>NUCLEOTIDE SEQUENCE [LARGE SCALE GENOMIC DNA]</scope>
    <source>
        <strain evidence="9 10">SRB007</strain>
    </source>
</reference>
<proteinExistence type="predicted"/>
<evidence type="ECO:0000259" key="7">
    <source>
        <dbReference type="Pfam" id="PF04055"/>
    </source>
</evidence>
<keyword evidence="5" id="KW-0408">Iron</keyword>
<organism evidence="9 10">
    <name type="scientific">Pseudodesulfovibrio cashew</name>
    <dbReference type="NCBI Taxonomy" id="2678688"/>
    <lineage>
        <taxon>Bacteria</taxon>
        <taxon>Pseudomonadati</taxon>
        <taxon>Thermodesulfobacteriota</taxon>
        <taxon>Desulfovibrionia</taxon>
        <taxon>Desulfovibrionales</taxon>
        <taxon>Desulfovibrionaceae</taxon>
    </lineage>
</organism>
<evidence type="ECO:0000259" key="8">
    <source>
        <dbReference type="Pfam" id="PF13186"/>
    </source>
</evidence>
<dbReference type="SUPFAM" id="SSF102114">
    <property type="entry name" value="Radical SAM enzymes"/>
    <property type="match status" value="1"/>
</dbReference>
<dbReference type="Gene3D" id="3.40.50.720">
    <property type="entry name" value="NAD(P)-binding Rossmann-like Domain"/>
    <property type="match status" value="1"/>
</dbReference>
<dbReference type="GO" id="GO:0051539">
    <property type="term" value="F:4 iron, 4 sulfur cluster binding"/>
    <property type="evidence" value="ECO:0007669"/>
    <property type="project" value="UniProtKB-KW"/>
</dbReference>
<comment type="cofactor">
    <cofactor evidence="1">
        <name>[4Fe-4S] cluster</name>
        <dbReference type="ChEBI" id="CHEBI:49883"/>
    </cofactor>
</comment>
<evidence type="ECO:0000313" key="10">
    <source>
        <dbReference type="Proteomes" id="UP000428328"/>
    </source>
</evidence>
<dbReference type="PANTHER" id="PTHR11228:SF34">
    <property type="entry name" value="TUNGSTEN-CONTAINING ALDEHYDE FERREDOXIN OXIDOREDUCTASE COFACTOR MODIFYING PROTEIN"/>
    <property type="match status" value="1"/>
</dbReference>
<dbReference type="Gene3D" id="3.20.20.70">
    <property type="entry name" value="Aldolase class I"/>
    <property type="match status" value="1"/>
</dbReference>
<dbReference type="InterPro" id="IPR000385">
    <property type="entry name" value="MoaA_NifB_PqqE_Fe-S-bd_CS"/>
</dbReference>
<evidence type="ECO:0000256" key="5">
    <source>
        <dbReference type="ARBA" id="ARBA00023004"/>
    </source>
</evidence>
<dbReference type="Pfam" id="PF04055">
    <property type="entry name" value="Radical_SAM"/>
    <property type="match status" value="1"/>
</dbReference>
<sequence length="461" mass="52056">MTDLDWKGGIMNKRSLSDIPKGSRVAIYGAGESGQKIMMILQEFRPDVSIRCFLDTYKSDTFHDLPCIRVDDLSTVLDSIDLIVVASAFYPEITSTLRLRGVSNYLVIDRSFYRLPFSTREELRAMSAMIEQCEKRSSHPAATMLDEYIRKVEWDLSELKAYQDTGFLPHGAMVQISKKCNLRCVFCGHEAWKENTGFMDFELLQKVVEEINAIGANMTLVGPQGEPTLHPEFEKIIRYVGKHVPRALLCTNGTALTPSKIEAIVDSGLTSVEISFAGYDAKSYESIYVGADFEKTTRNMQQLSDAIQASGKDISLVIKGIYPYSWNQEDDFESFKAKCFALYERLGIKGRYDISGEPHNFAGNVESGPYDEQLKLFTTKTIANSRPRLCGQLFNPCVHHDGKVSVCGCHDANCRMPIGKIGQESFAAMMQGEQMKEYVISYMERRYDKIPLCRKCDVPYK</sequence>
<dbReference type="AlphaFoldDB" id="A0A6I6JNU7"/>
<dbReference type="CDD" id="cd01335">
    <property type="entry name" value="Radical_SAM"/>
    <property type="match status" value="1"/>
</dbReference>
<evidence type="ECO:0000256" key="3">
    <source>
        <dbReference type="ARBA" id="ARBA00022691"/>
    </source>
</evidence>
<dbReference type="SFLD" id="SFLDG01067">
    <property type="entry name" value="SPASM/twitch_domain_containing"/>
    <property type="match status" value="1"/>
</dbReference>
<accession>A0A6I6JNU7</accession>
<dbReference type="KEGG" id="psel:GM415_03885"/>
<dbReference type="GO" id="GO:0003824">
    <property type="term" value="F:catalytic activity"/>
    <property type="evidence" value="ECO:0007669"/>
    <property type="project" value="InterPro"/>
</dbReference>
<dbReference type="InterPro" id="IPR034391">
    <property type="entry name" value="AdoMet-like_SPASM_containing"/>
</dbReference>
<dbReference type="PANTHER" id="PTHR11228">
    <property type="entry name" value="RADICAL SAM DOMAIN PROTEIN"/>
    <property type="match status" value="1"/>
</dbReference>
<protein>
    <submittedName>
        <fullName evidence="9">Radical SAM protein</fullName>
    </submittedName>
</protein>